<keyword evidence="6" id="KW-1185">Reference proteome</keyword>
<dbReference type="PANTHER" id="PTHR30483:SF6">
    <property type="entry name" value="PERIPLASMIC BINDING PROTEIN OF ABC TRANSPORTER FOR NATURAL AMINO ACIDS"/>
    <property type="match status" value="1"/>
</dbReference>
<dbReference type="InterPro" id="IPR011990">
    <property type="entry name" value="TPR-like_helical_dom_sf"/>
</dbReference>
<evidence type="ECO:0000256" key="3">
    <source>
        <dbReference type="SAM" id="MobiDB-lite"/>
    </source>
</evidence>
<dbReference type="Gene3D" id="1.25.40.10">
    <property type="entry name" value="Tetratricopeptide repeat domain"/>
    <property type="match status" value="1"/>
</dbReference>
<dbReference type="Gene3D" id="3.40.50.2300">
    <property type="match status" value="3"/>
</dbReference>
<reference evidence="5 6" key="1">
    <citation type="submission" date="2007-10" db="EMBL/GenBank/DDBJ databases">
        <title>Complete sequence of Desulfococcus oleovorans Hxd3.</title>
        <authorList>
            <consortium name="US DOE Joint Genome Institute"/>
            <person name="Copeland A."/>
            <person name="Lucas S."/>
            <person name="Lapidus A."/>
            <person name="Barry K."/>
            <person name="Glavina del Rio T."/>
            <person name="Dalin E."/>
            <person name="Tice H."/>
            <person name="Pitluck S."/>
            <person name="Kiss H."/>
            <person name="Brettin T."/>
            <person name="Bruce D."/>
            <person name="Detter J.C."/>
            <person name="Han C."/>
            <person name="Schmutz J."/>
            <person name="Larimer F."/>
            <person name="Land M."/>
            <person name="Hauser L."/>
            <person name="Kyrpides N."/>
            <person name="Kim E."/>
            <person name="Wawrik B."/>
            <person name="Richardson P."/>
        </authorList>
    </citation>
    <scope>NUCLEOTIDE SEQUENCE [LARGE SCALE GENOMIC DNA]</scope>
    <source>
        <strain evidence="6">DSM 6200 / JCM 39069 / Hxd3</strain>
    </source>
</reference>
<dbReference type="STRING" id="96561.Dole_1763"/>
<dbReference type="Pfam" id="PF13458">
    <property type="entry name" value="Peripla_BP_6"/>
    <property type="match status" value="1"/>
</dbReference>
<comment type="similarity">
    <text evidence="1">Belongs to the leucine-binding protein family.</text>
</comment>
<dbReference type="HOGENOM" id="CLU_024917_0_0_7"/>
<gene>
    <name evidence="5" type="ordered locus">Dole_1763</name>
</gene>
<dbReference type="CDD" id="cd06339">
    <property type="entry name" value="PBP1_YraM_LppC_lipoprotein-like"/>
    <property type="match status" value="1"/>
</dbReference>
<dbReference type="AlphaFoldDB" id="A9A0U2"/>
<feature type="region of interest" description="Disordered" evidence="3">
    <location>
        <begin position="485"/>
        <end position="506"/>
    </location>
</feature>
<keyword evidence="2" id="KW-0732">Signal</keyword>
<dbReference type="SUPFAM" id="SSF48452">
    <property type="entry name" value="TPR-like"/>
    <property type="match status" value="1"/>
</dbReference>
<dbReference type="eggNOG" id="COG1729">
    <property type="taxonomic scope" value="Bacteria"/>
</dbReference>
<dbReference type="SUPFAM" id="SSF53822">
    <property type="entry name" value="Periplasmic binding protein-like I"/>
    <property type="match status" value="1"/>
</dbReference>
<evidence type="ECO:0000259" key="4">
    <source>
        <dbReference type="Pfam" id="PF13458"/>
    </source>
</evidence>
<dbReference type="eggNOG" id="COG0683">
    <property type="taxonomic scope" value="Bacteria"/>
</dbReference>
<dbReference type="PANTHER" id="PTHR30483">
    <property type="entry name" value="LEUCINE-SPECIFIC-BINDING PROTEIN"/>
    <property type="match status" value="1"/>
</dbReference>
<organism evidence="5 6">
    <name type="scientific">Desulfosudis oleivorans (strain DSM 6200 / JCM 39069 / Hxd3)</name>
    <name type="common">Desulfococcus oleovorans</name>
    <dbReference type="NCBI Taxonomy" id="96561"/>
    <lineage>
        <taxon>Bacteria</taxon>
        <taxon>Pseudomonadati</taxon>
        <taxon>Thermodesulfobacteriota</taxon>
        <taxon>Desulfobacteria</taxon>
        <taxon>Desulfobacterales</taxon>
        <taxon>Desulfosudaceae</taxon>
        <taxon>Desulfosudis</taxon>
    </lineage>
</organism>
<sequence length="677" mass="75557">MKQQQSFFPVLIVLVCVVLCAACAPSKMSGLFGPSPGDQLFARAEAAFSRQDYNEALTLYQAYLTEFPGGSHEPDARLRKADIRSRQNRFAESRDGYESVISRYPASRYEAMAVIGILESWLRQKAFSTVIEQSGRLDDRTAPEPIIVRKYALVGEAYLSMGRPMDAAQILIAALKKVGEENRKRMLVLFDQIVAAIDPEGVNSLLAGVRDPGYRGYLTCQLAGKYMALDEYEQAEVVLSDFMEKFPGNPYTGQARDLFERIAKESVYERYTIGCLLPLTGKYRRFGERALKGVQLAFQSFMAAYGTQNAPPVRLLVRDTGSDPQLALAAVKELAENRVAAIIGPLVFFEEAIVEAQNRHIPIITLTQEPDAPGLGGWVFRNFLTSRMQTRALVSHARDVLGIDRFAVLYPDEPYGRVFANAFWDHVEESGGQVVGFESYDPQETDFAGPIKKLVGLYYDVPEDLQETVDAQREFWARERGLWVEPEPGMDMPEADQATGRQPEEEKEETAIVDFDALFIPDGPSNAGLIIPQLVYHDVVDVLFMGTNLWHSPELVNMAKKYVNGAILPTGFPETGSNPEVRRFSEGFENLFGEKPDFIAAVAYDTANLLFPIITDSDLRYRSSIKRRLGQLTGFPGVTGVTAFDETGEVHKRLPLLQIQGRRFVEIPPSAPSQKDH</sequence>
<name>A9A0U2_DESOH</name>
<accession>A9A0U2</accession>
<dbReference type="InterPro" id="IPR019734">
    <property type="entry name" value="TPR_rpt"/>
</dbReference>
<dbReference type="OrthoDB" id="5410879at2"/>
<evidence type="ECO:0000313" key="5">
    <source>
        <dbReference type="EMBL" id="ABW67567.1"/>
    </source>
</evidence>
<evidence type="ECO:0000313" key="6">
    <source>
        <dbReference type="Proteomes" id="UP000008561"/>
    </source>
</evidence>
<dbReference type="InterPro" id="IPR051010">
    <property type="entry name" value="BCAA_transport"/>
</dbReference>
<dbReference type="KEGG" id="dol:Dole_1763"/>
<protein>
    <submittedName>
        <fullName evidence="5">ABC-type branched-chain amino acid transport systems periplasmic component-like protein</fullName>
    </submittedName>
</protein>
<proteinExistence type="inferred from homology"/>
<dbReference type="InterPro" id="IPR028082">
    <property type="entry name" value="Peripla_BP_I"/>
</dbReference>
<dbReference type="EMBL" id="CP000859">
    <property type="protein sequence ID" value="ABW67567.1"/>
    <property type="molecule type" value="Genomic_DNA"/>
</dbReference>
<evidence type="ECO:0000256" key="1">
    <source>
        <dbReference type="ARBA" id="ARBA00010062"/>
    </source>
</evidence>
<evidence type="ECO:0000256" key="2">
    <source>
        <dbReference type="ARBA" id="ARBA00022729"/>
    </source>
</evidence>
<dbReference type="Pfam" id="PF13174">
    <property type="entry name" value="TPR_6"/>
    <property type="match status" value="2"/>
</dbReference>
<dbReference type="InterPro" id="IPR028081">
    <property type="entry name" value="Leu-bd"/>
</dbReference>
<dbReference type="Proteomes" id="UP000008561">
    <property type="component" value="Chromosome"/>
</dbReference>
<dbReference type="RefSeq" id="WP_012175183.1">
    <property type="nucleotide sequence ID" value="NC_009943.1"/>
</dbReference>
<feature type="domain" description="Leucine-binding protein" evidence="4">
    <location>
        <begin position="272"/>
        <end position="454"/>
    </location>
</feature>